<evidence type="ECO:0000256" key="1">
    <source>
        <dbReference type="ARBA" id="ARBA00022741"/>
    </source>
</evidence>
<sequence>MGRKGSQFIDKLRIFVKAGSGSPGNPKIRGKGGNGGSIFLAAEENRTLEDVLLSNPKKRFIARSGRPASSRRGICLAANAEDTVVKVPVGISVSVSSTSRGAAGSQRFLGDINEAGQKLLVAKGGIGGLPITNYIGTPGEAHSIVLDLKLMADVGLIGLPNAGKSSLLQALSGAKAKIASYPFTTLRPQMAQISYPDHRVISMTDLPGLADIAAKFDVSRLSESERSIPEQGHPPPIDETRLPPLTHTAFLKHVERTSCILVVLDALGFQANQFSPYRSPVDSALLLVSQLQRYASGRLLGKPLLCAINKIDMPHALEAAEEAKEALLHINSTKVRKASCLPGILLPRYPFAFEDIFLISAQERLNLDALKEGLRHWLDVLERRRRQRDLDEAMDQSEGQIRSALTEALPPTY</sequence>
<dbReference type="PRINTS" id="PR00326">
    <property type="entry name" value="GTP1OBG"/>
</dbReference>
<evidence type="ECO:0000259" key="5">
    <source>
        <dbReference type="PROSITE" id="PS51883"/>
    </source>
</evidence>
<dbReference type="GO" id="GO:0042254">
    <property type="term" value="P:ribosome biogenesis"/>
    <property type="evidence" value="ECO:0007669"/>
    <property type="project" value="UniProtKB-UniRule"/>
</dbReference>
<proteinExistence type="predicted"/>
<feature type="region of interest" description="Disordered" evidence="3">
    <location>
        <begin position="223"/>
        <end position="242"/>
    </location>
</feature>
<dbReference type="Pfam" id="PF01926">
    <property type="entry name" value="MMR_HSR1"/>
    <property type="match status" value="1"/>
</dbReference>
<protein>
    <submittedName>
        <fullName evidence="6">GTP-binding protein 10</fullName>
    </submittedName>
</protein>
<dbReference type="InterPro" id="IPR006073">
    <property type="entry name" value="GTP-bd"/>
</dbReference>
<dbReference type="Gene3D" id="3.40.50.300">
    <property type="entry name" value="P-loop containing nucleotide triphosphate hydrolases"/>
    <property type="match status" value="1"/>
</dbReference>
<keyword evidence="1" id="KW-0547">Nucleotide-binding</keyword>
<dbReference type="GO" id="GO:0005739">
    <property type="term" value="C:mitochondrion"/>
    <property type="evidence" value="ECO:0007669"/>
    <property type="project" value="TreeGrafter"/>
</dbReference>
<dbReference type="InterPro" id="IPR036726">
    <property type="entry name" value="GTP1_OBG_dom_sf"/>
</dbReference>
<dbReference type="PANTHER" id="PTHR11702:SF43">
    <property type="entry name" value="GTP-BINDING PROTEIN 10"/>
    <property type="match status" value="1"/>
</dbReference>
<reference evidence="6" key="1">
    <citation type="submission" date="2016-01" db="EMBL/GenBank/DDBJ databases">
        <title>Reference transcriptome for the parasite Schistocephalus solidus: insights into the molecular evolution of parasitism.</title>
        <authorList>
            <person name="Hebert F.O."/>
            <person name="Grambauer S."/>
            <person name="Barber I."/>
            <person name="Landry C.R."/>
            <person name="Aubin-Horth N."/>
        </authorList>
    </citation>
    <scope>NUCLEOTIDE SEQUENCE</scope>
</reference>
<dbReference type="SUPFAM" id="SSF52540">
    <property type="entry name" value="P-loop containing nucleoside triphosphate hydrolases"/>
    <property type="match status" value="1"/>
</dbReference>
<gene>
    <name evidence="6" type="primary">GTPBA</name>
    <name evidence="6" type="ORF">TR142092</name>
</gene>
<dbReference type="Pfam" id="PF01018">
    <property type="entry name" value="GTP1_OBG"/>
    <property type="match status" value="1"/>
</dbReference>
<dbReference type="InterPro" id="IPR031167">
    <property type="entry name" value="G_OBG"/>
</dbReference>
<accession>A0A0V0JBY0</accession>
<dbReference type="PANTHER" id="PTHR11702">
    <property type="entry name" value="DEVELOPMENTALLY REGULATED GTP-BINDING PROTEIN-RELATED"/>
    <property type="match status" value="1"/>
</dbReference>
<dbReference type="GO" id="GO:0005525">
    <property type="term" value="F:GTP binding"/>
    <property type="evidence" value="ECO:0007669"/>
    <property type="project" value="UniProtKB-KW"/>
</dbReference>
<feature type="domain" description="OBG-type G" evidence="4">
    <location>
        <begin position="152"/>
        <end position="209"/>
    </location>
</feature>
<dbReference type="PROSITE" id="PS51883">
    <property type="entry name" value="OBG"/>
    <property type="match status" value="1"/>
</dbReference>
<feature type="domain" description="Obg" evidence="5">
    <location>
        <begin position="6"/>
        <end position="151"/>
    </location>
</feature>
<keyword evidence="2" id="KW-0342">GTP-binding</keyword>
<dbReference type="AlphaFoldDB" id="A0A0V0JBY0"/>
<dbReference type="InterPro" id="IPR045086">
    <property type="entry name" value="OBG_GTPase"/>
</dbReference>
<dbReference type="Gene3D" id="2.70.210.12">
    <property type="entry name" value="GTP1/OBG domain"/>
    <property type="match status" value="1"/>
</dbReference>
<dbReference type="SUPFAM" id="SSF82051">
    <property type="entry name" value="Obg GTP-binding protein N-terminal domain"/>
    <property type="match status" value="1"/>
</dbReference>
<evidence type="ECO:0000256" key="2">
    <source>
        <dbReference type="ARBA" id="ARBA00023134"/>
    </source>
</evidence>
<evidence type="ECO:0000259" key="4">
    <source>
        <dbReference type="PROSITE" id="PS51710"/>
    </source>
</evidence>
<dbReference type="InterPro" id="IPR027417">
    <property type="entry name" value="P-loop_NTPase"/>
</dbReference>
<dbReference type="GO" id="GO:0003924">
    <property type="term" value="F:GTPase activity"/>
    <property type="evidence" value="ECO:0007669"/>
    <property type="project" value="InterPro"/>
</dbReference>
<evidence type="ECO:0000256" key="3">
    <source>
        <dbReference type="SAM" id="MobiDB-lite"/>
    </source>
</evidence>
<dbReference type="EMBL" id="GEEE01000762">
    <property type="protein sequence ID" value="JAP62463.1"/>
    <property type="molecule type" value="Transcribed_RNA"/>
</dbReference>
<organism evidence="6">
    <name type="scientific">Schistocephalus solidus</name>
    <name type="common">Tapeworm</name>
    <dbReference type="NCBI Taxonomy" id="70667"/>
    <lineage>
        <taxon>Eukaryota</taxon>
        <taxon>Metazoa</taxon>
        <taxon>Spiralia</taxon>
        <taxon>Lophotrochozoa</taxon>
        <taxon>Platyhelminthes</taxon>
        <taxon>Cestoda</taxon>
        <taxon>Eucestoda</taxon>
        <taxon>Diphyllobothriidea</taxon>
        <taxon>Diphyllobothriidae</taxon>
        <taxon>Schistocephalus</taxon>
    </lineage>
</organism>
<dbReference type="PROSITE" id="PS51710">
    <property type="entry name" value="G_OBG"/>
    <property type="match status" value="1"/>
</dbReference>
<dbReference type="InterPro" id="IPR006169">
    <property type="entry name" value="GTP1_OBG_dom"/>
</dbReference>
<evidence type="ECO:0000313" key="6">
    <source>
        <dbReference type="EMBL" id="JAP62463.1"/>
    </source>
</evidence>
<name>A0A0V0JBY0_SCHSO</name>